<name>K1RNN0_9ZZZZ</name>
<gene>
    <name evidence="1" type="ORF">LEA_17993</name>
</gene>
<comment type="caution">
    <text evidence="1">The sequence shown here is derived from an EMBL/GenBank/DDBJ whole genome shotgun (WGS) entry which is preliminary data.</text>
</comment>
<evidence type="ECO:0000313" key="1">
    <source>
        <dbReference type="EMBL" id="EKC50227.1"/>
    </source>
</evidence>
<protein>
    <submittedName>
        <fullName evidence="1">ADP-ribose pyrophosphatase</fullName>
    </submittedName>
</protein>
<accession>K1RNN0</accession>
<dbReference type="AlphaFoldDB" id="K1RNN0"/>
<organism evidence="1">
    <name type="scientific">human gut metagenome</name>
    <dbReference type="NCBI Taxonomy" id="408170"/>
    <lineage>
        <taxon>unclassified sequences</taxon>
        <taxon>metagenomes</taxon>
        <taxon>organismal metagenomes</taxon>
    </lineage>
</organism>
<dbReference type="EMBL" id="AJWY01012336">
    <property type="protein sequence ID" value="EKC50227.1"/>
    <property type="molecule type" value="Genomic_DNA"/>
</dbReference>
<sequence length="64" mass="7494">MIFGTVTENVGQQMENTEDIQVILADRQEVLRILREERVSMRCGLMLMQFLKTEPEAPFAFLYL</sequence>
<proteinExistence type="predicted"/>
<reference evidence="1" key="1">
    <citation type="journal article" date="2013" name="Environ. Microbiol.">
        <title>Microbiota from the distal guts of lean and obese adolescents exhibit partial functional redundancy besides clear differences in community structure.</title>
        <authorList>
            <person name="Ferrer M."/>
            <person name="Ruiz A."/>
            <person name="Lanza F."/>
            <person name="Haange S.B."/>
            <person name="Oberbach A."/>
            <person name="Till H."/>
            <person name="Bargiela R."/>
            <person name="Campoy C."/>
            <person name="Segura M.T."/>
            <person name="Richter M."/>
            <person name="von Bergen M."/>
            <person name="Seifert J."/>
            <person name="Suarez A."/>
        </authorList>
    </citation>
    <scope>NUCLEOTIDE SEQUENCE</scope>
</reference>